<gene>
    <name evidence="1" type="ORF">SDC9_198266</name>
</gene>
<organism evidence="1">
    <name type="scientific">bioreactor metagenome</name>
    <dbReference type="NCBI Taxonomy" id="1076179"/>
    <lineage>
        <taxon>unclassified sequences</taxon>
        <taxon>metagenomes</taxon>
        <taxon>ecological metagenomes</taxon>
    </lineage>
</organism>
<name>A0A645IQK4_9ZZZZ</name>
<accession>A0A645IQK4</accession>
<proteinExistence type="predicted"/>
<evidence type="ECO:0000313" key="1">
    <source>
        <dbReference type="EMBL" id="MPN50634.1"/>
    </source>
</evidence>
<dbReference type="AntiFam" id="ANF00095">
    <property type="entry name" value="Shadow ORF (opposite ABC transporters)"/>
</dbReference>
<reference evidence="1" key="1">
    <citation type="submission" date="2019-08" db="EMBL/GenBank/DDBJ databases">
        <authorList>
            <person name="Kucharzyk K."/>
            <person name="Murdoch R.W."/>
            <person name="Higgins S."/>
            <person name="Loffler F."/>
        </authorList>
    </citation>
    <scope>NUCLEOTIDE SEQUENCE</scope>
</reference>
<sequence length="131" mass="14691">MGDRRQRAQLPKPAGQHVLAHRQAGHQVMVLEHHRRLLRQIAARVRAAQIDAAHRERAAVGLDQPVHAAQKRGLARARQAQHHHKLARAHVEVDAVQHMIAAISLLELTDADHFMLPRSSLSTLAVWRTTS</sequence>
<comment type="caution">
    <text evidence="1">The sequence shown here is derived from an EMBL/GenBank/DDBJ whole genome shotgun (WGS) entry which is preliminary data.</text>
</comment>
<dbReference type="AlphaFoldDB" id="A0A645IQK4"/>
<dbReference type="EMBL" id="VSSQ01115002">
    <property type="protein sequence ID" value="MPN50634.1"/>
    <property type="molecule type" value="Genomic_DNA"/>
</dbReference>
<protein>
    <submittedName>
        <fullName evidence="1">Uncharacterized protein</fullName>
    </submittedName>
</protein>